<feature type="transmembrane region" description="Helical" evidence="14">
    <location>
        <begin position="587"/>
        <end position="609"/>
    </location>
</feature>
<dbReference type="Gene3D" id="2.170.270.10">
    <property type="entry name" value="SET domain"/>
    <property type="match status" value="1"/>
</dbReference>
<feature type="compositionally biased region" description="Acidic residues" evidence="13">
    <location>
        <begin position="519"/>
        <end position="531"/>
    </location>
</feature>
<keyword evidence="11" id="KW-0539">Nucleus</keyword>
<feature type="transmembrane region" description="Helical" evidence="14">
    <location>
        <begin position="1032"/>
        <end position="1058"/>
    </location>
</feature>
<dbReference type="InterPro" id="IPR036236">
    <property type="entry name" value="Znf_C2H2_sf"/>
</dbReference>
<evidence type="ECO:0000256" key="6">
    <source>
        <dbReference type="ARBA" id="ARBA00022833"/>
    </source>
</evidence>
<feature type="domain" description="SET" evidence="16">
    <location>
        <begin position="129"/>
        <end position="249"/>
    </location>
</feature>
<keyword evidence="4" id="KW-0677">Repeat</keyword>
<dbReference type="PROSITE" id="PS50157">
    <property type="entry name" value="ZINC_FINGER_C2H2_2"/>
    <property type="match status" value="5"/>
</dbReference>
<feature type="domain" description="C2H2-type" evidence="15">
    <location>
        <begin position="289"/>
        <end position="320"/>
    </location>
</feature>
<dbReference type="EMBL" id="MTYJ01000003">
    <property type="protein sequence ID" value="OQV25211.1"/>
    <property type="molecule type" value="Genomic_DNA"/>
</dbReference>
<feature type="compositionally biased region" description="Basic and acidic residues" evidence="13">
    <location>
        <begin position="507"/>
        <end position="518"/>
    </location>
</feature>
<evidence type="ECO:0000256" key="1">
    <source>
        <dbReference type="ARBA" id="ARBA00004123"/>
    </source>
</evidence>
<evidence type="ECO:0000256" key="12">
    <source>
        <dbReference type="PROSITE-ProRule" id="PRU00042"/>
    </source>
</evidence>
<dbReference type="Pfam" id="PF03137">
    <property type="entry name" value="OATP"/>
    <property type="match status" value="1"/>
</dbReference>
<dbReference type="FunFam" id="3.30.160.60:FF:000093">
    <property type="entry name" value="zinc finger protein 668 isoform X1"/>
    <property type="match status" value="1"/>
</dbReference>
<evidence type="ECO:0000256" key="3">
    <source>
        <dbReference type="ARBA" id="ARBA00022723"/>
    </source>
</evidence>
<dbReference type="SUPFAM" id="SSF103473">
    <property type="entry name" value="MFS general substrate transporter"/>
    <property type="match status" value="1"/>
</dbReference>
<comment type="similarity">
    <text evidence="2">Belongs to the krueppel C2H2-type zinc-finger protein family.</text>
</comment>
<dbReference type="GO" id="GO:0016323">
    <property type="term" value="C:basolateral plasma membrane"/>
    <property type="evidence" value="ECO:0007669"/>
    <property type="project" value="TreeGrafter"/>
</dbReference>
<keyword evidence="6" id="KW-0862">Zinc</keyword>
<dbReference type="GO" id="GO:0003677">
    <property type="term" value="F:DNA binding"/>
    <property type="evidence" value="ECO:0007669"/>
    <property type="project" value="UniProtKB-KW"/>
</dbReference>
<protein>
    <submittedName>
        <fullName evidence="17">PR domain zinc finger protein 14</fullName>
    </submittedName>
</protein>
<evidence type="ECO:0000259" key="16">
    <source>
        <dbReference type="PROSITE" id="PS50280"/>
    </source>
</evidence>
<feature type="transmembrane region" description="Helical" evidence="14">
    <location>
        <begin position="916"/>
        <end position="935"/>
    </location>
</feature>
<dbReference type="InterPro" id="IPR036259">
    <property type="entry name" value="MFS_trans_sf"/>
</dbReference>
<dbReference type="GO" id="GO:0015347">
    <property type="term" value="F:sodium-independent organic anion transmembrane transporter activity"/>
    <property type="evidence" value="ECO:0007669"/>
    <property type="project" value="TreeGrafter"/>
</dbReference>
<dbReference type="SUPFAM" id="SSF82199">
    <property type="entry name" value="SET domain"/>
    <property type="match status" value="1"/>
</dbReference>
<evidence type="ECO:0000256" key="14">
    <source>
        <dbReference type="SAM" id="Phobius"/>
    </source>
</evidence>
<dbReference type="FunFam" id="3.30.160.60:FF:000450">
    <property type="entry name" value="PR domain zinc finger protein 14"/>
    <property type="match status" value="1"/>
</dbReference>
<proteinExistence type="inferred from homology"/>
<dbReference type="GO" id="GO:0008270">
    <property type="term" value="F:zinc ion binding"/>
    <property type="evidence" value="ECO:0007669"/>
    <property type="project" value="UniProtKB-KW"/>
</dbReference>
<keyword evidence="14" id="KW-0812">Transmembrane</keyword>
<name>A0A1W0XD27_HYPEX</name>
<dbReference type="Gene3D" id="1.20.1250.20">
    <property type="entry name" value="MFS general substrate transporter like domains"/>
    <property type="match status" value="1"/>
</dbReference>
<keyword evidence="7" id="KW-0805">Transcription regulation</keyword>
<dbReference type="AlphaFoldDB" id="A0A1W0XD27"/>
<gene>
    <name evidence="17" type="ORF">BV898_00899</name>
</gene>
<evidence type="ECO:0000313" key="17">
    <source>
        <dbReference type="EMBL" id="OQV25211.1"/>
    </source>
</evidence>
<evidence type="ECO:0000256" key="10">
    <source>
        <dbReference type="ARBA" id="ARBA00023163"/>
    </source>
</evidence>
<dbReference type="InterPro" id="IPR004156">
    <property type="entry name" value="OATP"/>
</dbReference>
<dbReference type="SMART" id="SM00317">
    <property type="entry name" value="SET"/>
    <property type="match status" value="1"/>
</dbReference>
<dbReference type="InterPro" id="IPR013087">
    <property type="entry name" value="Znf_C2H2_type"/>
</dbReference>
<keyword evidence="5 12" id="KW-0863">Zinc-finger</keyword>
<feature type="transmembrane region" description="Helical" evidence="14">
    <location>
        <begin position="727"/>
        <end position="751"/>
    </location>
</feature>
<dbReference type="Pfam" id="PF00096">
    <property type="entry name" value="zf-C2H2"/>
    <property type="match status" value="3"/>
</dbReference>
<feature type="domain" description="C2H2-type" evidence="15">
    <location>
        <begin position="321"/>
        <end position="349"/>
    </location>
</feature>
<evidence type="ECO:0000256" key="5">
    <source>
        <dbReference type="ARBA" id="ARBA00022771"/>
    </source>
</evidence>
<dbReference type="PROSITE" id="PS00028">
    <property type="entry name" value="ZINC_FINGER_C2H2_1"/>
    <property type="match status" value="4"/>
</dbReference>
<evidence type="ECO:0000256" key="11">
    <source>
        <dbReference type="ARBA" id="ARBA00023242"/>
    </source>
</evidence>
<dbReference type="OrthoDB" id="3565419at2759"/>
<dbReference type="PANTHER" id="PTHR11388:SF76">
    <property type="entry name" value="SOLUTE CARRIER ORGANIC ANION TRANSPORTER FAMILY MEMBER"/>
    <property type="match status" value="1"/>
</dbReference>
<reference evidence="18" key="1">
    <citation type="submission" date="2017-01" db="EMBL/GenBank/DDBJ databases">
        <title>Comparative genomics of anhydrobiosis in the tardigrade Hypsibius dujardini.</title>
        <authorList>
            <person name="Yoshida Y."/>
            <person name="Koutsovoulos G."/>
            <person name="Laetsch D."/>
            <person name="Stevens L."/>
            <person name="Kumar S."/>
            <person name="Horikawa D."/>
            <person name="Ishino K."/>
            <person name="Komine S."/>
            <person name="Tomita M."/>
            <person name="Blaxter M."/>
            <person name="Arakawa K."/>
        </authorList>
    </citation>
    <scope>NUCLEOTIDE SEQUENCE [LARGE SCALE GENOMIC DNA]</scope>
    <source>
        <strain evidence="18">Z151</strain>
    </source>
</reference>
<dbReference type="PANTHER" id="PTHR11388">
    <property type="entry name" value="ORGANIC ANION TRANSPORTER"/>
    <property type="match status" value="1"/>
</dbReference>
<dbReference type="FunFam" id="3.30.160.60:FF:000905">
    <property type="entry name" value="PR domain containing 14"/>
    <property type="match status" value="1"/>
</dbReference>
<dbReference type="GO" id="GO:0005634">
    <property type="term" value="C:nucleus"/>
    <property type="evidence" value="ECO:0007669"/>
    <property type="project" value="UniProtKB-SubCell"/>
</dbReference>
<keyword evidence="8" id="KW-0238">DNA-binding</keyword>
<feature type="transmembrane region" description="Helical" evidence="14">
    <location>
        <begin position="886"/>
        <end position="904"/>
    </location>
</feature>
<comment type="caution">
    <text evidence="17">The sequence shown here is derived from an EMBL/GenBank/DDBJ whole genome shotgun (WGS) entry which is preliminary data.</text>
</comment>
<keyword evidence="14" id="KW-0472">Membrane</keyword>
<feature type="transmembrane region" description="Helical" evidence="14">
    <location>
        <begin position="845"/>
        <end position="866"/>
    </location>
</feature>
<feature type="region of interest" description="Disordered" evidence="13">
    <location>
        <begin position="422"/>
        <end position="474"/>
    </location>
</feature>
<feature type="compositionally biased region" description="Low complexity" evidence="13">
    <location>
        <begin position="431"/>
        <end position="453"/>
    </location>
</feature>
<feature type="transmembrane region" description="Helical" evidence="14">
    <location>
        <begin position="771"/>
        <end position="795"/>
    </location>
</feature>
<evidence type="ECO:0000256" key="7">
    <source>
        <dbReference type="ARBA" id="ARBA00023015"/>
    </source>
</evidence>
<keyword evidence="9" id="KW-1015">Disulfide bond</keyword>
<evidence type="ECO:0000259" key="15">
    <source>
        <dbReference type="PROSITE" id="PS50157"/>
    </source>
</evidence>
<organism evidence="17 18">
    <name type="scientific">Hypsibius exemplaris</name>
    <name type="common">Freshwater tardigrade</name>
    <dbReference type="NCBI Taxonomy" id="2072580"/>
    <lineage>
        <taxon>Eukaryota</taxon>
        <taxon>Metazoa</taxon>
        <taxon>Ecdysozoa</taxon>
        <taxon>Tardigrada</taxon>
        <taxon>Eutardigrada</taxon>
        <taxon>Parachela</taxon>
        <taxon>Hypsibioidea</taxon>
        <taxon>Hypsibiidae</taxon>
        <taxon>Hypsibius</taxon>
    </lineage>
</organism>
<dbReference type="InterPro" id="IPR001214">
    <property type="entry name" value="SET_dom"/>
</dbReference>
<evidence type="ECO:0000256" key="8">
    <source>
        <dbReference type="ARBA" id="ARBA00023125"/>
    </source>
</evidence>
<evidence type="ECO:0000256" key="13">
    <source>
        <dbReference type="SAM" id="MobiDB-lite"/>
    </source>
</evidence>
<evidence type="ECO:0000313" key="18">
    <source>
        <dbReference type="Proteomes" id="UP000192578"/>
    </source>
</evidence>
<evidence type="ECO:0000256" key="4">
    <source>
        <dbReference type="ARBA" id="ARBA00022737"/>
    </source>
</evidence>
<feature type="region of interest" description="Disordered" evidence="13">
    <location>
        <begin position="507"/>
        <end position="547"/>
    </location>
</feature>
<dbReference type="Gene3D" id="3.30.160.60">
    <property type="entry name" value="Classic Zinc Finger"/>
    <property type="match status" value="4"/>
</dbReference>
<dbReference type="SMART" id="SM00355">
    <property type="entry name" value="ZnF_C2H2"/>
    <property type="match status" value="5"/>
</dbReference>
<comment type="subcellular location">
    <subcellularLocation>
        <location evidence="1">Nucleus</location>
    </subcellularLocation>
</comment>
<dbReference type="InterPro" id="IPR046341">
    <property type="entry name" value="SET_dom_sf"/>
</dbReference>
<dbReference type="Proteomes" id="UP000192578">
    <property type="component" value="Unassembled WGS sequence"/>
</dbReference>
<keyword evidence="18" id="KW-1185">Reference proteome</keyword>
<dbReference type="Pfam" id="PF21549">
    <property type="entry name" value="PRDM2_PR"/>
    <property type="match status" value="1"/>
</dbReference>
<accession>A0A1W0XD27</accession>
<dbReference type="PROSITE" id="PS50280">
    <property type="entry name" value="SET"/>
    <property type="match status" value="1"/>
</dbReference>
<dbReference type="SUPFAM" id="SSF57667">
    <property type="entry name" value="beta-beta-alpha zinc fingers"/>
    <property type="match status" value="3"/>
</dbReference>
<keyword evidence="14" id="KW-1133">Transmembrane helix</keyword>
<feature type="compositionally biased region" description="Acidic residues" evidence="13">
    <location>
        <begin position="454"/>
        <end position="467"/>
    </location>
</feature>
<evidence type="ECO:0000256" key="2">
    <source>
        <dbReference type="ARBA" id="ARBA00006991"/>
    </source>
</evidence>
<dbReference type="GO" id="GO:0043252">
    <property type="term" value="P:sodium-independent organic anion transport"/>
    <property type="evidence" value="ECO:0007669"/>
    <property type="project" value="TreeGrafter"/>
</dbReference>
<feature type="domain" description="C2H2-type" evidence="15">
    <location>
        <begin position="378"/>
        <end position="405"/>
    </location>
</feature>
<keyword evidence="10" id="KW-0804">Transcription</keyword>
<sequence>MNPALFHRAFPLLNMGSPSRSATSPPAMPRSIWPSPIGFPGLPTMWPHFPHWSQFPHFASHPMFSMTDLDHFLYGYMRRAEDPSRGMAMPPTQMGMNALRTGHNIIGTVATRGHRAESLSANLTEPSDLPKELAVSHKDVFGIPHFGVFAKSEIIKGTRYGPYRGKIVQANEIQSKDHCSSMWEVFDDGKLSHYIDGRTANGVAGWMSLVQTARSPPEQNLEVSQQDGEIYYQVTRDIAPNSELLVSYGNNYDGHFNATTVLPLIKKSKPNHHDKPREESKDPEALNGFSCERCGKMFTYKYYLDKHLKFTRCVDMGDRGFPCPICDRSFEKRDRLRIHILHVHEKYKPHVCAACGKAFSQSSSLNKHIRVHTGQRPYKCVHCAKTFTASSILRTHIRQHSGEKPFKCKFCGKSFASHAAHDSHVRRSHIASPSSARTTPNTTASTPAPASNGAEEDDDPEADDMDGDNGNGAAKTGLSRALEVSCIAPAQKTLIASREYHLRVRHEMADQHPYRNDPGDPDADEEPEDQDQVVFETPGKGSGQDRLSSAAENTYYLNSTGDPENAPCGFLCLRFPSLSRYATLNNFILLVTVLCCCQGMFYAFWISIITSIEKQYELSSSQIGFVTAVGELGRIACLPRPRVIAISAMLTVFAYILLDIPDLASPTSSSEDLMKNEVCQASSVQPLNETAISLTKCENGIPLIYGIAVIQDHFVRKDSSMYLGLHFVAKVLGPVFGFLLGAMSTAMMVSISPPGLNTFTDQDPRWLNIRAWHVTMGILLIGLLNFIAAMVMLLFPPEFPLVNNDPQAPKKPPTGNKLVLPGYRRPLSIRLVKEDVKKLLRNQMFLTRVATVVINVFVLSGLYVFLPKYLEAQFYVQPNAANIATAIAILLPTGCGILVGCFLYRYWDLKPKHTTMITMTASMIFFVGFLLLISFRCETRDMAGDRFPNGLVNIESKCNARCGCVDTVFNPVCDVSTMKNYFSACRAGCEPEPPTQHPANTSHPAPVNCLCASSTTLARIPAGFCKILCNKFWPFVFLLFLILFVCSIPTVGSVMLIYRTVPSDLMLMAHLFMALCVGIFALFPSPMVFGGMMDASCLLWSAQGCSGHGACLIHDNDDLAFRVSGTISGVKILGLLIEIFIFWKARKLEFEEVEPAIMWSPDAVRLAFTETVGR</sequence>
<keyword evidence="3" id="KW-0479">Metal-binding</keyword>
<evidence type="ECO:0000256" key="9">
    <source>
        <dbReference type="ARBA" id="ARBA00023157"/>
    </source>
</evidence>
<feature type="domain" description="C2H2-type" evidence="15">
    <location>
        <begin position="406"/>
        <end position="434"/>
    </location>
</feature>
<feature type="transmembrane region" description="Helical" evidence="14">
    <location>
        <begin position="1065"/>
        <end position="1083"/>
    </location>
</feature>
<dbReference type="CDD" id="cd17336">
    <property type="entry name" value="MFS_SLCO_OATP"/>
    <property type="match status" value="1"/>
</dbReference>
<feature type="domain" description="C2H2-type" evidence="15">
    <location>
        <begin position="350"/>
        <end position="377"/>
    </location>
</feature>